<comment type="caution">
    <text evidence="5">The sequence shown here is derived from an EMBL/GenBank/DDBJ whole genome shotgun (WGS) entry which is preliminary data.</text>
</comment>
<evidence type="ECO:0000256" key="2">
    <source>
        <dbReference type="SAM" id="MobiDB-lite"/>
    </source>
</evidence>
<dbReference type="AlphaFoldDB" id="A0A916UV44"/>
<protein>
    <submittedName>
        <fullName evidence="5">Peptidase M23</fullName>
    </submittedName>
</protein>
<dbReference type="SUPFAM" id="SSF51261">
    <property type="entry name" value="Duplicated hybrid motif"/>
    <property type="match status" value="1"/>
</dbReference>
<evidence type="ECO:0000313" key="6">
    <source>
        <dbReference type="Proteomes" id="UP000637423"/>
    </source>
</evidence>
<feature type="region of interest" description="Disordered" evidence="2">
    <location>
        <begin position="279"/>
        <end position="332"/>
    </location>
</feature>
<feature type="coiled-coil region" evidence="1">
    <location>
        <begin position="33"/>
        <end position="123"/>
    </location>
</feature>
<dbReference type="InterPro" id="IPR050570">
    <property type="entry name" value="Cell_wall_metabolism_enzyme"/>
</dbReference>
<evidence type="ECO:0000259" key="4">
    <source>
        <dbReference type="Pfam" id="PF01551"/>
    </source>
</evidence>
<gene>
    <name evidence="5" type="primary">yibP</name>
    <name evidence="5" type="ORF">GCM10011396_39300</name>
</gene>
<accession>A0A916UV44</accession>
<dbReference type="Pfam" id="PF01551">
    <property type="entry name" value="Peptidase_M23"/>
    <property type="match status" value="1"/>
</dbReference>
<proteinExistence type="predicted"/>
<feature type="signal peptide" evidence="3">
    <location>
        <begin position="1"/>
        <end position="32"/>
    </location>
</feature>
<dbReference type="Proteomes" id="UP000637423">
    <property type="component" value="Unassembled WGS sequence"/>
</dbReference>
<dbReference type="FunFam" id="2.70.70.10:FF:000003">
    <property type="entry name" value="Murein hydrolase activator EnvC"/>
    <property type="match status" value="1"/>
</dbReference>
<feature type="chain" id="PRO_5036689201" evidence="3">
    <location>
        <begin position="33"/>
        <end position="457"/>
    </location>
</feature>
<dbReference type="RefSeq" id="WP_188567814.1">
    <property type="nucleotide sequence ID" value="NZ_BMED01000004.1"/>
</dbReference>
<dbReference type="PANTHER" id="PTHR21666:SF270">
    <property type="entry name" value="MUREIN HYDROLASE ACTIVATOR ENVC"/>
    <property type="match status" value="1"/>
</dbReference>
<dbReference type="CDD" id="cd12797">
    <property type="entry name" value="M23_peptidase"/>
    <property type="match status" value="1"/>
</dbReference>
<reference evidence="5" key="2">
    <citation type="submission" date="2020-09" db="EMBL/GenBank/DDBJ databases">
        <authorList>
            <person name="Sun Q."/>
            <person name="Zhou Y."/>
        </authorList>
    </citation>
    <scope>NUCLEOTIDE SEQUENCE</scope>
    <source>
        <strain evidence="5">CGMCC 1.10998</strain>
    </source>
</reference>
<name>A0A916UV44_9BURK</name>
<dbReference type="EMBL" id="BMED01000004">
    <property type="protein sequence ID" value="GGC88228.1"/>
    <property type="molecule type" value="Genomic_DNA"/>
</dbReference>
<dbReference type="InterPro" id="IPR011055">
    <property type="entry name" value="Dup_hybrid_motif"/>
</dbReference>
<evidence type="ECO:0000313" key="5">
    <source>
        <dbReference type="EMBL" id="GGC88228.1"/>
    </source>
</evidence>
<keyword evidence="6" id="KW-1185">Reference proteome</keyword>
<feature type="domain" description="M23ase beta-sheet core" evidence="4">
    <location>
        <begin position="358"/>
        <end position="451"/>
    </location>
</feature>
<dbReference type="GO" id="GO:0004222">
    <property type="term" value="F:metalloendopeptidase activity"/>
    <property type="evidence" value="ECO:0007669"/>
    <property type="project" value="TreeGrafter"/>
</dbReference>
<sequence>MKQLRKQLTLRRASSACGLLLLWAGLHGDALAASNRAAQKNAAEAERAELRQKLNALKNDISKTETAKDQASDALAASEQSISEANRSLRDLQKEQSDTQARLTQLAEEQNRLQLQVETQKKQLSDFLRRQYMRGNSDRIKLLLSGDNPNRINRDLQYMGYVSQTQAKMIDGLHASLQAVTKNADDAREAKEELDEIAQEEREHKTALETEKKRRSTLLAQLADKLHSQKKQADNLQKDEQRLGALVTQLNKLIEEQIKAEQARAALLEKQRQEKLAQQKALREKTLANQGKKTGKQPNPADAIDADEPPKPIARNELTPVPGTNNGEFSRLKGQLRLPVKGELIARFGSKRADGPSWKGLFIRAVEGAEVKAIATGKVVFAQWLKGFGNMIIVDHGSEYISIYGNNQAVLKHVGDIVKTGDTIASAGNSGGNEESGLYFEIRYRGQVQDPMTWVGK</sequence>
<evidence type="ECO:0000256" key="1">
    <source>
        <dbReference type="SAM" id="Coils"/>
    </source>
</evidence>
<keyword evidence="1" id="KW-0175">Coiled coil</keyword>
<dbReference type="PANTHER" id="PTHR21666">
    <property type="entry name" value="PEPTIDASE-RELATED"/>
    <property type="match status" value="1"/>
</dbReference>
<reference evidence="5" key="1">
    <citation type="journal article" date="2014" name="Int. J. Syst. Evol. Microbiol.">
        <title>Complete genome sequence of Corynebacterium casei LMG S-19264T (=DSM 44701T), isolated from a smear-ripened cheese.</title>
        <authorList>
            <consortium name="US DOE Joint Genome Institute (JGI-PGF)"/>
            <person name="Walter F."/>
            <person name="Albersmeier A."/>
            <person name="Kalinowski J."/>
            <person name="Ruckert C."/>
        </authorList>
    </citation>
    <scope>NUCLEOTIDE SEQUENCE</scope>
    <source>
        <strain evidence="5">CGMCC 1.10998</strain>
    </source>
</reference>
<organism evidence="5 6">
    <name type="scientific">Undibacterium terreum</name>
    <dbReference type="NCBI Taxonomy" id="1224302"/>
    <lineage>
        <taxon>Bacteria</taxon>
        <taxon>Pseudomonadati</taxon>
        <taxon>Pseudomonadota</taxon>
        <taxon>Betaproteobacteria</taxon>
        <taxon>Burkholderiales</taxon>
        <taxon>Oxalobacteraceae</taxon>
        <taxon>Undibacterium</taxon>
    </lineage>
</organism>
<evidence type="ECO:0000256" key="3">
    <source>
        <dbReference type="SAM" id="SignalP"/>
    </source>
</evidence>
<dbReference type="InterPro" id="IPR016047">
    <property type="entry name" value="M23ase_b-sheet_dom"/>
</dbReference>
<dbReference type="Gene3D" id="6.10.250.3150">
    <property type="match status" value="1"/>
</dbReference>
<keyword evidence="3" id="KW-0732">Signal</keyword>
<dbReference type="Gene3D" id="2.70.70.10">
    <property type="entry name" value="Glucose Permease (Domain IIA)"/>
    <property type="match status" value="1"/>
</dbReference>